<dbReference type="OrthoDB" id="8047at10239"/>
<name>E7C0H5_9PAPI</name>
<evidence type="ECO:0000256" key="16">
    <source>
        <dbReference type="SAM" id="MobiDB-lite"/>
    </source>
</evidence>
<dbReference type="EMBL" id="GU384895">
    <property type="protein sequence ID" value="ADV03086.1"/>
    <property type="molecule type" value="Genomic_DNA"/>
</dbReference>
<feature type="disulfide bond" evidence="15">
    <location>
        <begin position="34"/>
        <end position="40"/>
    </location>
</feature>
<keyword evidence="11 15" id="KW-1176">Cytoplasmic inwards viral transport</keyword>
<dbReference type="RefSeq" id="YP_006299863.1">
    <property type="nucleotide sequence ID" value="NC_017862.1"/>
</dbReference>
<evidence type="ECO:0000256" key="3">
    <source>
        <dbReference type="ARBA" id="ARBA00022561"/>
    </source>
</evidence>
<evidence type="ECO:0000256" key="13">
    <source>
        <dbReference type="ARBA" id="ARBA00023157"/>
    </source>
</evidence>
<evidence type="ECO:0000313" key="17">
    <source>
        <dbReference type="EMBL" id="ADV03086.1"/>
    </source>
</evidence>
<evidence type="ECO:0000256" key="9">
    <source>
        <dbReference type="ARBA" id="ARBA00022952"/>
    </source>
</evidence>
<keyword evidence="10" id="KW-1039">Host endosome</keyword>
<dbReference type="GO" id="GO:0019028">
    <property type="term" value="C:viral capsid"/>
    <property type="evidence" value="ECO:0007669"/>
    <property type="project" value="UniProtKB-UniRule"/>
</dbReference>
<keyword evidence="14 15" id="KW-1160">Virus entry into host cell</keyword>
<evidence type="ECO:0000313" key="18">
    <source>
        <dbReference type="Proteomes" id="UP000052092"/>
    </source>
</evidence>
<proteinExistence type="inferred from homology"/>
<dbReference type="GO" id="GO:0046718">
    <property type="term" value="P:symbiont entry into host cell"/>
    <property type="evidence" value="ECO:0007669"/>
    <property type="project" value="UniProtKB-KW"/>
</dbReference>
<dbReference type="GO" id="GO:0075521">
    <property type="term" value="P:microtubule-dependent intracellular transport of viral material towards nucleus"/>
    <property type="evidence" value="ECO:0007669"/>
    <property type="project" value="UniProtKB-UniRule"/>
</dbReference>
<dbReference type="InterPro" id="IPR000784">
    <property type="entry name" value="Late_L2"/>
</dbReference>
<keyword evidence="7 15" id="KW-0946">Virion</keyword>
<sequence>MTSGRRKRRAADTTDTPPRKRRPRAAVEDIYRGCKPFNTCPEDVVNRVENKTWADRLLQWLGSVIYLGGLGIGSGRGTGGGTGYRPLGSTNRGVVVGGGSRAVRPPPLVVDTIGPVDAEVLEMIPLQPLEPGGPSVVSGSDGGVLVSEGGSLPPEIPGVLDGGGPEDSIPARDPAVLQVGEGDTGNSHVITPAIERPGFSGSSRDSFYIVDSGSRGSVVGEDIELVDLPRASTPETTGDALTRGLGSRKYQQVYVENPAFVYNPTELVAFGDTWDGATDSFSYDPVVASPQAAPDELFTDIVHLGRQMYERGREGLLRVGRVGRRGTIQTRAGTQIGPQVHFFHDLSPILPVQEEVELTTFPRAPEFESTNSEETAFTEVDLQSEPSSYSDTYLVEDDSVSVTGHLVFSDEGGSLTDNVHPINVPLRGSAGVGLLSVQGTTDNLTSNSLTPALQPPQPGGGDREVVVNMYPYSIMSFLHYRRRRKRGYVYFSDVILAI</sequence>
<keyword evidence="9 15" id="KW-1177">Microtubular inwards viral transport</keyword>
<evidence type="ECO:0000256" key="14">
    <source>
        <dbReference type="ARBA" id="ARBA00023296"/>
    </source>
</evidence>
<comment type="subunit">
    <text evidence="15">Interacts with major capsid protein L1. Interacts with E2; this interaction inhibits E2 transcriptional activity but not the DNA replication function E2. Interacts with host HSPA8; this interaction is required for L2 nuclear translocation. Interacts with host importins KPNB2 and KPNB3. Forms a complex with importin alpha2-beta1 heterodimers via interaction with the importin alpha2 adapter. Interacts with host DYNLT1; this interaction is essential for virus intracellular transport during entry. Interacts (via C-terminus) with host retromer subunits VPS35 AND VPS29.</text>
</comment>
<keyword evidence="18" id="KW-1185">Reference proteome</keyword>
<evidence type="ECO:0000256" key="15">
    <source>
        <dbReference type="HAMAP-Rule" id="MF_04003"/>
    </source>
</evidence>
<evidence type="ECO:0000256" key="11">
    <source>
        <dbReference type="ARBA" id="ARBA00023120"/>
    </source>
</evidence>
<keyword evidence="8 15" id="KW-0426">Late protein</keyword>
<feature type="region of interest" description="Disordered" evidence="16">
    <location>
        <begin position="1"/>
        <end position="25"/>
    </location>
</feature>
<keyword evidence="2 15" id="KW-0597">Phosphoprotein</keyword>
<evidence type="ECO:0000256" key="7">
    <source>
        <dbReference type="ARBA" id="ARBA00022844"/>
    </source>
</evidence>
<evidence type="ECO:0000256" key="5">
    <source>
        <dbReference type="ARBA" id="ARBA00022581"/>
    </source>
</evidence>
<comment type="subcellular location">
    <subcellularLocation>
        <location evidence="15">Virion</location>
    </subcellularLocation>
    <subcellularLocation>
        <location evidence="15">Host nucleus</location>
    </subcellularLocation>
</comment>
<keyword evidence="13 15" id="KW-1015">Disulfide bond</keyword>
<dbReference type="GO" id="GO:0003677">
    <property type="term" value="F:DNA binding"/>
    <property type="evidence" value="ECO:0007669"/>
    <property type="project" value="UniProtKB-UniRule"/>
</dbReference>
<comment type="PTM">
    <text evidence="15">Highly phosphorylated.</text>
</comment>
<comment type="caution">
    <text evidence="15">Lacks conserved residue(s) required for the propagation of feature annotation.</text>
</comment>
<keyword evidence="5 15" id="KW-0945">Host-virus interaction</keyword>
<organism evidence="17 18">
    <name type="scientific">Equus caballus papillomavirus 3</name>
    <dbReference type="NCBI Taxonomy" id="940834"/>
    <lineage>
        <taxon>Viruses</taxon>
        <taxon>Monodnaviria</taxon>
        <taxon>Shotokuvirae</taxon>
        <taxon>Cossaviricota</taxon>
        <taxon>Papovaviricetes</taxon>
        <taxon>Zurhausenvirales</taxon>
        <taxon>Papillomaviridae</taxon>
        <taxon>Firstpapillomavirinae</taxon>
        <taxon>Dyorhopapillomavirus</taxon>
        <taxon>Dyorhopapillomavirus 1</taxon>
    </lineage>
</organism>
<keyword evidence="6" id="KW-1040">Host Golgi apparatus</keyword>
<dbReference type="KEGG" id="vg:12730458"/>
<gene>
    <name evidence="15" type="primary">L2</name>
</gene>
<evidence type="ECO:0000256" key="4">
    <source>
        <dbReference type="ARBA" id="ARBA00022562"/>
    </source>
</evidence>
<accession>E7C0H5</accession>
<dbReference type="HAMAP" id="MF_04003">
    <property type="entry name" value="PPV_L2"/>
    <property type="match status" value="1"/>
</dbReference>
<dbReference type="Pfam" id="PF00513">
    <property type="entry name" value="Late_protein_L2"/>
    <property type="match status" value="1"/>
</dbReference>
<evidence type="ECO:0000256" key="2">
    <source>
        <dbReference type="ARBA" id="ARBA00022553"/>
    </source>
</evidence>
<evidence type="ECO:0000256" key="8">
    <source>
        <dbReference type="ARBA" id="ARBA00022921"/>
    </source>
</evidence>
<comment type="similarity">
    <text evidence="15">Belongs to the papillomaviridae L2 protein family.</text>
</comment>
<dbReference type="GO" id="GO:0005198">
    <property type="term" value="F:structural molecule activity"/>
    <property type="evidence" value="ECO:0007669"/>
    <property type="project" value="UniProtKB-UniRule"/>
</dbReference>
<dbReference type="GO" id="GO:0075732">
    <property type="term" value="P:viral penetration into host nucleus"/>
    <property type="evidence" value="ECO:0007669"/>
    <property type="project" value="UniProtKB-KW"/>
</dbReference>
<keyword evidence="12 15" id="KW-0238">DNA-binding</keyword>
<protein>
    <recommendedName>
        <fullName evidence="15">Minor capsid protein L2</fullName>
    </recommendedName>
</protein>
<evidence type="ECO:0000256" key="12">
    <source>
        <dbReference type="ARBA" id="ARBA00023125"/>
    </source>
</evidence>
<reference evidence="17 18" key="1">
    <citation type="journal article" date="2011" name="Vet. Microbiol.">
        <title>Identification of two novel equine papillomavirus sequences suggests three genera in one cluster.</title>
        <authorList>
            <person name="Lange C.E."/>
            <person name="Tobler K."/>
            <person name="Ackermann M."/>
            <person name="Favrot C."/>
        </authorList>
    </citation>
    <scope>NUCLEOTIDE SEQUENCE [LARGE SCALE GENOMIC DNA]</scope>
    <source>
        <strain evidence="17">Haflinger</strain>
    </source>
</reference>
<dbReference type="GO" id="GO:0043657">
    <property type="term" value="C:host cell"/>
    <property type="evidence" value="ECO:0007669"/>
    <property type="project" value="GOC"/>
</dbReference>
<keyword evidence="1 15" id="KW-1163">Viral penetration into host nucleus</keyword>
<comment type="function">
    <text evidence="15">Minor protein of the capsid that localizes along the inner surface of the virion, within the central cavities beneath the L1 pentamers. Plays a role in capsid stabilization through interaction with the major capsid protein L1. Once the virion enters the host cell, L2 escorts the genomic DNA into the nucleus by promoting escape from the endosomal compartments and traffic through the host Golgi network. Mechanistically, the C-terminus of L2 possesses a cell-penetrating peptide that protudes from the host endosome, interacts with host cytoplasmic retromer cargo and thereby mediates the capsid delivery to the host trans-Golgi network. Plays a role through its interaction with host dynein in the intracellular microtubule-dependent transport of viral capsid toward the nucleus. Mediates the viral genome import into the nucleus through binding to host importins. Once within the nucleus, L2 localizes viral genomes to host PML bodies in order to activate early gene expression for establishment of infection. Later on, promotes late gene expression by interacting with the viral E2 protein and by inhibiting its transcriptional activation functions. During virion assembly, encapsidates the genome by direct interaction with the viral DNA.</text>
</comment>
<evidence type="ECO:0000256" key="6">
    <source>
        <dbReference type="ARBA" id="ARBA00022812"/>
    </source>
</evidence>
<dbReference type="Proteomes" id="UP000052092">
    <property type="component" value="Segment"/>
</dbReference>
<keyword evidence="3 15" id="KW-0167">Capsid protein</keyword>
<evidence type="ECO:0000256" key="1">
    <source>
        <dbReference type="ARBA" id="ARBA00022524"/>
    </source>
</evidence>
<keyword evidence="4 15" id="KW-1048">Host nucleus</keyword>
<dbReference type="GO" id="GO:0042025">
    <property type="term" value="C:host cell nucleus"/>
    <property type="evidence" value="ECO:0007669"/>
    <property type="project" value="UniProtKB-SubCell"/>
</dbReference>
<evidence type="ECO:0000256" key="10">
    <source>
        <dbReference type="ARBA" id="ARBA00023046"/>
    </source>
</evidence>